<keyword evidence="2" id="KW-0479">Metal-binding</keyword>
<dbReference type="PROSITE" id="PS00463">
    <property type="entry name" value="ZN2_CY6_FUNGAL_1"/>
    <property type="match status" value="2"/>
</dbReference>
<accession>A0A8H6T0D9</accession>
<dbReference type="InterPro" id="IPR001138">
    <property type="entry name" value="Zn2Cys6_DnaBD"/>
</dbReference>
<name>A0A8H6T0D9_9AGAR</name>
<evidence type="ECO:0000259" key="7">
    <source>
        <dbReference type="PROSITE" id="PS50048"/>
    </source>
</evidence>
<dbReference type="GeneID" id="59344875"/>
<dbReference type="AlphaFoldDB" id="A0A8H6T0D9"/>
<feature type="domain" description="Zn(2)-C6 fungal-type" evidence="7">
    <location>
        <begin position="9"/>
        <end position="38"/>
    </location>
</feature>
<keyword evidence="3" id="KW-0805">Transcription regulation</keyword>
<dbReference type="OrthoDB" id="2123952at2759"/>
<evidence type="ECO:0000256" key="2">
    <source>
        <dbReference type="ARBA" id="ARBA00022723"/>
    </source>
</evidence>
<keyword evidence="4" id="KW-0804">Transcription</keyword>
<evidence type="ECO:0000256" key="3">
    <source>
        <dbReference type="ARBA" id="ARBA00023015"/>
    </source>
</evidence>
<dbReference type="PROSITE" id="PS50048">
    <property type="entry name" value="ZN2_CY6_FUNGAL_2"/>
    <property type="match status" value="2"/>
</dbReference>
<reference evidence="8" key="1">
    <citation type="submission" date="2020-05" db="EMBL/GenBank/DDBJ databases">
        <title>Mycena genomes resolve the evolution of fungal bioluminescence.</title>
        <authorList>
            <person name="Tsai I.J."/>
        </authorList>
    </citation>
    <scope>NUCLEOTIDE SEQUENCE</scope>
    <source>
        <strain evidence="8">171206Taipei</strain>
    </source>
</reference>
<dbReference type="Gene3D" id="4.10.240.10">
    <property type="entry name" value="Zn(2)-C6 fungal-type DNA-binding domain"/>
    <property type="match status" value="2"/>
</dbReference>
<protein>
    <recommendedName>
        <fullName evidence="7">Zn(2)-C6 fungal-type domain-containing protein</fullName>
    </recommendedName>
</protein>
<feature type="domain" description="Zn(2)-C6 fungal-type" evidence="7">
    <location>
        <begin position="57"/>
        <end position="88"/>
    </location>
</feature>
<dbReference type="SMART" id="SM00066">
    <property type="entry name" value="GAL4"/>
    <property type="match status" value="2"/>
</dbReference>
<dbReference type="RefSeq" id="XP_037222651.1">
    <property type="nucleotide sequence ID" value="XM_037362359.1"/>
</dbReference>
<dbReference type="Proteomes" id="UP000636479">
    <property type="component" value="Unassembled WGS sequence"/>
</dbReference>
<proteinExistence type="predicted"/>
<keyword evidence="9" id="KW-1185">Reference proteome</keyword>
<evidence type="ECO:0000256" key="5">
    <source>
        <dbReference type="ARBA" id="ARBA00023242"/>
    </source>
</evidence>
<comment type="subcellular location">
    <subcellularLocation>
        <location evidence="1">Nucleus</location>
    </subcellularLocation>
</comment>
<evidence type="ECO:0000313" key="9">
    <source>
        <dbReference type="Proteomes" id="UP000636479"/>
    </source>
</evidence>
<dbReference type="InterPro" id="IPR036864">
    <property type="entry name" value="Zn2-C6_fun-type_DNA-bd_sf"/>
</dbReference>
<gene>
    <name evidence="8" type="ORF">MIND_00558500</name>
</gene>
<dbReference type="GO" id="GO:0005634">
    <property type="term" value="C:nucleus"/>
    <property type="evidence" value="ECO:0007669"/>
    <property type="project" value="UniProtKB-SubCell"/>
</dbReference>
<dbReference type="EMBL" id="JACAZF010000004">
    <property type="protein sequence ID" value="KAF7307632.1"/>
    <property type="molecule type" value="Genomic_DNA"/>
</dbReference>
<dbReference type="PANTHER" id="PTHR47338">
    <property type="entry name" value="ZN(II)2CYS6 TRANSCRIPTION FACTOR (EUROFUNG)-RELATED"/>
    <property type="match status" value="1"/>
</dbReference>
<evidence type="ECO:0000256" key="6">
    <source>
        <dbReference type="SAM" id="MobiDB-lite"/>
    </source>
</evidence>
<dbReference type="SUPFAM" id="SSF57701">
    <property type="entry name" value="Zn2/Cys6 DNA-binding domain"/>
    <property type="match status" value="2"/>
</dbReference>
<feature type="region of interest" description="Disordered" evidence="6">
    <location>
        <begin position="88"/>
        <end position="129"/>
    </location>
</feature>
<organism evidence="8 9">
    <name type="scientific">Mycena indigotica</name>
    <dbReference type="NCBI Taxonomy" id="2126181"/>
    <lineage>
        <taxon>Eukaryota</taxon>
        <taxon>Fungi</taxon>
        <taxon>Dikarya</taxon>
        <taxon>Basidiomycota</taxon>
        <taxon>Agaricomycotina</taxon>
        <taxon>Agaricomycetes</taxon>
        <taxon>Agaricomycetidae</taxon>
        <taxon>Agaricales</taxon>
        <taxon>Marasmiineae</taxon>
        <taxon>Mycenaceae</taxon>
        <taxon>Mycena</taxon>
    </lineage>
</organism>
<evidence type="ECO:0000256" key="1">
    <source>
        <dbReference type="ARBA" id="ARBA00004123"/>
    </source>
</evidence>
<dbReference type="CDD" id="cd00067">
    <property type="entry name" value="GAL4"/>
    <property type="match status" value="2"/>
</dbReference>
<dbReference type="Pfam" id="PF00172">
    <property type="entry name" value="Zn_clus"/>
    <property type="match status" value="2"/>
</dbReference>
<evidence type="ECO:0000313" key="8">
    <source>
        <dbReference type="EMBL" id="KAF7307632.1"/>
    </source>
</evidence>
<evidence type="ECO:0000256" key="4">
    <source>
        <dbReference type="ARBA" id="ARBA00023163"/>
    </source>
</evidence>
<dbReference type="GO" id="GO:0000981">
    <property type="term" value="F:DNA-binding transcription factor activity, RNA polymerase II-specific"/>
    <property type="evidence" value="ECO:0007669"/>
    <property type="project" value="InterPro"/>
</dbReference>
<sequence>MEPRLKTATCARCKRRKIRCNGQSPCITCDKMQTLCEYNEGKTTGRSAVPELKRGAACLQCRRKKKRCDGKFPCNTCLLSRSKTQCEYGESETQDSPAASTSASSSPDANGLSSASSSDSPPHPTTPEDIMIPIQQMEIQDPSPFALPEYVVWSDLEQARDLFITTTEENGFVTPDKPPLYPALPKDSMYDISVSHGPPLPDPEPGDELGAIRQLFIAHHTQLGLSVSDRLLSAIATGDSNEEHLHPVLFHACQLLGFMLARHRPMAKHGSDNWVALPGQSERETEQIRLALSALHDTTRSPCPFAYLQTSALLSTYFFNKGDIGRARDMVAHADKLIREHRLDSYTYSCGPAEPNAKQGFRVTPVSPVSDATAAISQIVYLDLSYAIMLNLPTLLHPSLVERFRTIATSPNPDAEVNFIRAKSAFLLWEARQLVLEWNDLSLSDACKEAWQTRYWHLMDELDAHKSFITVTLTRAAFCPSLHVLGLALKVSVILTLTGLATLLSVFERDNKELIHKKHNAISEVIHISSMFEEGDYIYLDPILSACWHAVMGTVQRCLVSEERDPTTCPKGADMYNASRMANLLRDQNSTLKRVLPFALEI</sequence>
<comment type="caution">
    <text evidence="8">The sequence shown here is derived from an EMBL/GenBank/DDBJ whole genome shotgun (WGS) entry which is preliminary data.</text>
</comment>
<dbReference type="GO" id="GO:0008270">
    <property type="term" value="F:zinc ion binding"/>
    <property type="evidence" value="ECO:0007669"/>
    <property type="project" value="InterPro"/>
</dbReference>
<feature type="compositionally biased region" description="Low complexity" evidence="6">
    <location>
        <begin position="95"/>
        <end position="120"/>
    </location>
</feature>
<dbReference type="PANTHER" id="PTHR47338:SF29">
    <property type="entry name" value="ZN(2)-C6 FUNGAL-TYPE DOMAIN-CONTAINING PROTEIN"/>
    <property type="match status" value="1"/>
</dbReference>
<keyword evidence="5" id="KW-0539">Nucleus</keyword>
<dbReference type="InterPro" id="IPR050815">
    <property type="entry name" value="TF_fung"/>
</dbReference>